<accession>A0A3B1AMN3</accession>
<evidence type="ECO:0000313" key="1">
    <source>
        <dbReference type="EMBL" id="VAX01124.1"/>
    </source>
</evidence>
<organism evidence="1">
    <name type="scientific">hydrothermal vent metagenome</name>
    <dbReference type="NCBI Taxonomy" id="652676"/>
    <lineage>
        <taxon>unclassified sequences</taxon>
        <taxon>metagenomes</taxon>
        <taxon>ecological metagenomes</taxon>
    </lineage>
</organism>
<name>A0A3B1AMN3_9ZZZZ</name>
<gene>
    <name evidence="1" type="ORF">MNBD_GAMMA22-2554</name>
</gene>
<sequence>MKNYLITLLSGIFIFLTIIGSFNWLINPFDYLSSPVIDGLNVHKPKIRERMTKVYKTSQIKPATIILGSSRSLNMPVQHSSFINLPVYNLSLASGSGYEMYRMFQQAHVTRPLKTVIIGLDEKFTNGIYTNFNENRFDVDRDGNANIKRYMQYWYDVYNSILSIDAIKASLSTIKKQSYYSQKNLAVIDMKNRVSKAGGHHQMFGANENKYLGKLSTIQQCHIDAPMPTDKSIIEVTNNLKYLKKMLETAYHDSIEFKIFFSPIHARLQTVNCVKDAGQSIEQFKYAVVTLVESLATTFQKKPFIVMDFSGYNTITTEAVPPIGDKTTLMKWYWEGSHYTSATAELMLDKLAGLDKLGFDDFGVKLEKNTIVAHFQKQRQLQLKYQKNHPRDINEIQQRAQKNLK</sequence>
<protein>
    <submittedName>
        <fullName evidence="1">Uncharacterized protein</fullName>
    </submittedName>
</protein>
<dbReference type="AlphaFoldDB" id="A0A3B1AMN3"/>
<reference evidence="1" key="1">
    <citation type="submission" date="2018-06" db="EMBL/GenBank/DDBJ databases">
        <authorList>
            <person name="Zhirakovskaya E."/>
        </authorList>
    </citation>
    <scope>NUCLEOTIDE SEQUENCE</scope>
</reference>
<proteinExistence type="predicted"/>
<dbReference type="EMBL" id="UOFS01000047">
    <property type="protein sequence ID" value="VAX01124.1"/>
    <property type="molecule type" value="Genomic_DNA"/>
</dbReference>